<dbReference type="Proteomes" id="UP000095342">
    <property type="component" value="Chromosome"/>
</dbReference>
<evidence type="ECO:0000313" key="2">
    <source>
        <dbReference type="Proteomes" id="UP000095342"/>
    </source>
</evidence>
<gene>
    <name evidence="1" type="ORF">BJI67_15535</name>
</gene>
<keyword evidence="2" id="KW-1185">Reference proteome</keyword>
<dbReference type="AlphaFoldDB" id="A0A1D8KCK1"/>
<sequence length="144" mass="16390">MEDRHLYDKAVFHTLLRRHKELRREVTYLPDGIRAVTTSDQPDLVRLIQEHAQAMHQRMSEGFGLRFWDPAFLEIFAQADAIVFKIGMLPNGVVANSTSEDPNVVKLIYTHAQAVSSFVDEGFIAARRATSLPEGYFRKLSGED</sequence>
<protein>
    <submittedName>
        <fullName evidence="1">Uncharacterized protein</fullName>
    </submittedName>
</protein>
<organism evidence="1 2">
    <name type="scientific">Acidihalobacter aeolianus</name>
    <dbReference type="NCBI Taxonomy" id="2792603"/>
    <lineage>
        <taxon>Bacteria</taxon>
        <taxon>Pseudomonadati</taxon>
        <taxon>Pseudomonadota</taxon>
        <taxon>Gammaproteobacteria</taxon>
        <taxon>Chromatiales</taxon>
        <taxon>Ectothiorhodospiraceae</taxon>
        <taxon>Acidihalobacter</taxon>
    </lineage>
</organism>
<proteinExistence type="predicted"/>
<dbReference type="KEGG" id="aaeo:BJI67_15535"/>
<evidence type="ECO:0000313" key="1">
    <source>
        <dbReference type="EMBL" id="AOV18689.1"/>
    </source>
</evidence>
<accession>A0A1D8KCK1</accession>
<reference evidence="1 2" key="1">
    <citation type="submission" date="2016-09" db="EMBL/GenBank/DDBJ databases">
        <title>Acidihalobacter prosperus V6 (DSM14174).</title>
        <authorList>
            <person name="Khaleque H.N."/>
            <person name="Ramsay J.P."/>
            <person name="Murphy R.J.T."/>
            <person name="Kaksonen A.H."/>
            <person name="Boxall N.J."/>
            <person name="Watkin E.L.J."/>
        </authorList>
    </citation>
    <scope>NUCLEOTIDE SEQUENCE [LARGE SCALE GENOMIC DNA]</scope>
    <source>
        <strain evidence="1 2">V6</strain>
    </source>
</reference>
<name>A0A1D8KCK1_9GAMM</name>
<dbReference type="EMBL" id="CP017448">
    <property type="protein sequence ID" value="AOV18689.1"/>
    <property type="molecule type" value="Genomic_DNA"/>
</dbReference>